<evidence type="ECO:0000256" key="1">
    <source>
        <dbReference type="ARBA" id="ARBA00001913"/>
    </source>
</evidence>
<dbReference type="CDD" id="cd07477">
    <property type="entry name" value="Peptidases_S8_Subtilisin_subset"/>
    <property type="match status" value="1"/>
</dbReference>
<dbReference type="Proteomes" id="UP000270219">
    <property type="component" value="Unassembled WGS sequence"/>
</dbReference>
<dbReference type="PANTHER" id="PTHR43806:SF11">
    <property type="entry name" value="CEREVISIN-RELATED"/>
    <property type="match status" value="1"/>
</dbReference>
<name>A0A498DBI4_9BACI</name>
<feature type="active site" description="Charge relay system" evidence="10">
    <location>
        <position position="89"/>
    </location>
</feature>
<dbReference type="InterPro" id="IPR015500">
    <property type="entry name" value="Peptidase_S8_subtilisin-rel"/>
</dbReference>
<organism evidence="13 14">
    <name type="scientific">Oceanobacillus piezotolerans</name>
    <dbReference type="NCBI Taxonomy" id="2448030"/>
    <lineage>
        <taxon>Bacteria</taxon>
        <taxon>Bacillati</taxon>
        <taxon>Bacillota</taxon>
        <taxon>Bacilli</taxon>
        <taxon>Bacillales</taxon>
        <taxon>Bacillaceae</taxon>
        <taxon>Oceanobacillus</taxon>
    </lineage>
</organism>
<dbReference type="InterPro" id="IPR023827">
    <property type="entry name" value="Peptidase_S8_Asp-AS"/>
</dbReference>
<proteinExistence type="inferred from homology"/>
<dbReference type="InterPro" id="IPR036116">
    <property type="entry name" value="FN3_sf"/>
</dbReference>
<evidence type="ECO:0000256" key="3">
    <source>
        <dbReference type="ARBA" id="ARBA00011073"/>
    </source>
</evidence>
<dbReference type="InterPro" id="IPR023828">
    <property type="entry name" value="Peptidase_S8_Ser-AS"/>
</dbReference>
<dbReference type="SMART" id="SM00060">
    <property type="entry name" value="FN3"/>
    <property type="match status" value="1"/>
</dbReference>
<dbReference type="PROSITE" id="PS00136">
    <property type="entry name" value="SUBTILASE_ASP"/>
    <property type="match status" value="1"/>
</dbReference>
<reference evidence="13 14" key="1">
    <citation type="submission" date="2018-10" db="EMBL/GenBank/DDBJ databases">
        <title>Oceanobacillus sp. YLB-02 draft genome.</title>
        <authorList>
            <person name="Yu L."/>
        </authorList>
    </citation>
    <scope>NUCLEOTIDE SEQUENCE [LARGE SCALE GENOMIC DNA]</scope>
    <source>
        <strain evidence="13 14">YLB-02</strain>
    </source>
</reference>
<protein>
    <recommendedName>
        <fullName evidence="12">Fibronectin type-III domain-containing protein</fullName>
    </recommendedName>
</protein>
<dbReference type="PRINTS" id="PR00723">
    <property type="entry name" value="SUBTILISIN"/>
</dbReference>
<comment type="caution">
    <text evidence="13">The sequence shown here is derived from an EMBL/GenBank/DDBJ whole genome shotgun (WGS) entry which is preliminary data.</text>
</comment>
<keyword evidence="8 10" id="KW-0720">Serine protease</keyword>
<dbReference type="PROSITE" id="PS00137">
    <property type="entry name" value="SUBTILASE_HIS"/>
    <property type="match status" value="1"/>
</dbReference>
<feature type="active site" description="Charge relay system" evidence="10">
    <location>
        <position position="119"/>
    </location>
</feature>
<accession>A0A498DBI4</accession>
<evidence type="ECO:0000256" key="7">
    <source>
        <dbReference type="ARBA" id="ARBA00022801"/>
    </source>
</evidence>
<keyword evidence="6" id="KW-0479">Metal-binding</keyword>
<dbReference type="Gene3D" id="2.60.40.10">
    <property type="entry name" value="Immunoglobulins"/>
    <property type="match status" value="1"/>
</dbReference>
<dbReference type="InterPro" id="IPR034202">
    <property type="entry name" value="Subtilisin_Carlsberg-like"/>
</dbReference>
<keyword evidence="14" id="KW-1185">Reference proteome</keyword>
<dbReference type="PROSITE" id="PS00138">
    <property type="entry name" value="SUBTILASE_SER"/>
    <property type="match status" value="1"/>
</dbReference>
<comment type="cofactor">
    <cofactor evidence="1">
        <name>Ca(2+)</name>
        <dbReference type="ChEBI" id="CHEBI:29108"/>
    </cofactor>
</comment>
<dbReference type="InterPro" id="IPR000209">
    <property type="entry name" value="Peptidase_S8/S53_dom"/>
</dbReference>
<dbReference type="Pfam" id="PF00082">
    <property type="entry name" value="Peptidase_S8"/>
    <property type="match status" value="1"/>
</dbReference>
<comment type="subcellular location">
    <subcellularLocation>
        <location evidence="2">Secreted</location>
    </subcellularLocation>
</comment>
<dbReference type="InterPro" id="IPR022398">
    <property type="entry name" value="Peptidase_S8_His-AS"/>
</dbReference>
<dbReference type="Pfam" id="PF00041">
    <property type="entry name" value="fn3"/>
    <property type="match status" value="1"/>
</dbReference>
<dbReference type="PROSITE" id="PS50853">
    <property type="entry name" value="FN3"/>
    <property type="match status" value="1"/>
</dbReference>
<dbReference type="Gene3D" id="3.40.50.200">
    <property type="entry name" value="Peptidase S8/S53 domain"/>
    <property type="match status" value="1"/>
</dbReference>
<evidence type="ECO:0000313" key="14">
    <source>
        <dbReference type="Proteomes" id="UP000270219"/>
    </source>
</evidence>
<sequence length="506" mass="55350">MALSNIRRFLRIGGLLFVLCAVILAIQANFKSLYIDKKSPLTFQTNEKITETELDQTNEQDRWNIQTIGATLAWEKGFTGEGVNIAVVDTGIAPHPDLNITGGVSTVDYTEDWGDDNGHGTHVAGIIGAKRDDTGVVGVAPDANLYAVKAVNEEGKGQIDDVVEAIEWCMDNDMDIMNLSIGGDSEIPQIKDALDRAYKAGILIVSASGNNGEDGIVSFPARLESVIAVSAVDGRLNPTPFSTRGPEVEFTAPGMSIVSTYLNQSYGVADGTSQAAPHVTGMLAILKEKYPHKTNEELRNALTDYVMEMGESGRDNIYGHGFIYYQEPDRTPPDNITNLNVGEQTSNSIVLEWQNPQETDLAKTKIQVNGKIVDSLPKDISSYLLEDLRPDTEYTISLSTEDEAGNTSSGKTIIIRTDKAVSDFINHDGVAATSGVDNKASAETFKKIKKVEGISDEVIMNTETELETNQQVEKQLEEDEKETRLFSSIYQNIKLSYHSVLNWLLD</sequence>
<keyword evidence="4" id="KW-0964">Secreted</keyword>
<evidence type="ECO:0000256" key="2">
    <source>
        <dbReference type="ARBA" id="ARBA00004613"/>
    </source>
</evidence>
<keyword evidence="5 10" id="KW-0645">Protease</keyword>
<gene>
    <name evidence="13" type="ORF">D8M04_06945</name>
</gene>
<keyword evidence="7 10" id="KW-0378">Hydrolase</keyword>
<evidence type="ECO:0000259" key="12">
    <source>
        <dbReference type="PROSITE" id="PS50853"/>
    </source>
</evidence>
<dbReference type="GO" id="GO:0005576">
    <property type="term" value="C:extracellular region"/>
    <property type="evidence" value="ECO:0007669"/>
    <property type="project" value="UniProtKB-SubCell"/>
</dbReference>
<dbReference type="AlphaFoldDB" id="A0A498DBI4"/>
<evidence type="ECO:0000256" key="11">
    <source>
        <dbReference type="RuleBase" id="RU003355"/>
    </source>
</evidence>
<dbReference type="EMBL" id="RCHR01000002">
    <property type="protein sequence ID" value="RLL46928.1"/>
    <property type="molecule type" value="Genomic_DNA"/>
</dbReference>
<evidence type="ECO:0000256" key="5">
    <source>
        <dbReference type="ARBA" id="ARBA00022670"/>
    </source>
</evidence>
<dbReference type="InterPro" id="IPR036852">
    <property type="entry name" value="Peptidase_S8/S53_dom_sf"/>
</dbReference>
<evidence type="ECO:0000256" key="6">
    <source>
        <dbReference type="ARBA" id="ARBA00022723"/>
    </source>
</evidence>
<evidence type="ECO:0000256" key="4">
    <source>
        <dbReference type="ARBA" id="ARBA00022525"/>
    </source>
</evidence>
<dbReference type="InterPro" id="IPR013783">
    <property type="entry name" value="Ig-like_fold"/>
</dbReference>
<feature type="active site" description="Charge relay system" evidence="10">
    <location>
        <position position="273"/>
    </location>
</feature>
<comment type="similarity">
    <text evidence="3 10 11">Belongs to the peptidase S8 family.</text>
</comment>
<dbReference type="CDD" id="cd00063">
    <property type="entry name" value="FN3"/>
    <property type="match status" value="1"/>
</dbReference>
<evidence type="ECO:0000256" key="9">
    <source>
        <dbReference type="ARBA" id="ARBA00022837"/>
    </source>
</evidence>
<feature type="domain" description="Fibronectin type-III" evidence="12">
    <location>
        <begin position="332"/>
        <end position="420"/>
    </location>
</feature>
<dbReference type="SUPFAM" id="SSF49265">
    <property type="entry name" value="Fibronectin type III"/>
    <property type="match status" value="1"/>
</dbReference>
<dbReference type="GO" id="GO:0006508">
    <property type="term" value="P:proteolysis"/>
    <property type="evidence" value="ECO:0007669"/>
    <property type="project" value="UniProtKB-KW"/>
</dbReference>
<dbReference type="SUPFAM" id="SSF52743">
    <property type="entry name" value="Subtilisin-like"/>
    <property type="match status" value="1"/>
</dbReference>
<dbReference type="PROSITE" id="PS51892">
    <property type="entry name" value="SUBTILASE"/>
    <property type="match status" value="1"/>
</dbReference>
<dbReference type="GO" id="GO:0004252">
    <property type="term" value="F:serine-type endopeptidase activity"/>
    <property type="evidence" value="ECO:0007669"/>
    <property type="project" value="UniProtKB-UniRule"/>
</dbReference>
<keyword evidence="9" id="KW-0106">Calcium</keyword>
<dbReference type="InterPro" id="IPR050131">
    <property type="entry name" value="Peptidase_S8_subtilisin-like"/>
</dbReference>
<evidence type="ECO:0000313" key="13">
    <source>
        <dbReference type="EMBL" id="RLL46928.1"/>
    </source>
</evidence>
<dbReference type="InterPro" id="IPR003961">
    <property type="entry name" value="FN3_dom"/>
</dbReference>
<evidence type="ECO:0000256" key="10">
    <source>
        <dbReference type="PROSITE-ProRule" id="PRU01240"/>
    </source>
</evidence>
<dbReference type="PANTHER" id="PTHR43806">
    <property type="entry name" value="PEPTIDASE S8"/>
    <property type="match status" value="1"/>
</dbReference>
<evidence type="ECO:0000256" key="8">
    <source>
        <dbReference type="ARBA" id="ARBA00022825"/>
    </source>
</evidence>
<dbReference type="GO" id="GO:0046872">
    <property type="term" value="F:metal ion binding"/>
    <property type="evidence" value="ECO:0007669"/>
    <property type="project" value="UniProtKB-KW"/>
</dbReference>